<dbReference type="EMBL" id="AYYX01000053">
    <property type="protein sequence ID" value="KRM86327.1"/>
    <property type="molecule type" value="Genomic_DNA"/>
</dbReference>
<comment type="caution">
    <text evidence="5">The sequence shown here is derived from an EMBL/GenBank/DDBJ whole genome shotgun (WGS) entry which is preliminary data.</text>
</comment>
<dbReference type="Proteomes" id="UP000051576">
    <property type="component" value="Unassembled WGS sequence"/>
</dbReference>
<dbReference type="PATRIC" id="fig|1133569.4.peg.1806"/>
<dbReference type="eggNOG" id="COG2207">
    <property type="taxonomic scope" value="Bacteria"/>
</dbReference>
<dbReference type="PANTHER" id="PTHR43280">
    <property type="entry name" value="ARAC-FAMILY TRANSCRIPTIONAL REGULATOR"/>
    <property type="match status" value="1"/>
</dbReference>
<dbReference type="PANTHER" id="PTHR43280:SF28">
    <property type="entry name" value="HTH-TYPE TRANSCRIPTIONAL ACTIVATOR RHAS"/>
    <property type="match status" value="1"/>
</dbReference>
<dbReference type="GO" id="GO:0003700">
    <property type="term" value="F:DNA-binding transcription factor activity"/>
    <property type="evidence" value="ECO:0007669"/>
    <property type="project" value="InterPro"/>
</dbReference>
<evidence type="ECO:0000313" key="5">
    <source>
        <dbReference type="EMBL" id="KRM86327.1"/>
    </source>
</evidence>
<dbReference type="STRING" id="1133569.FD21_GL001660"/>
<evidence type="ECO:0000256" key="3">
    <source>
        <dbReference type="ARBA" id="ARBA00023163"/>
    </source>
</evidence>
<dbReference type="AlphaFoldDB" id="A0A0R2C4C3"/>
<evidence type="ECO:0000313" key="6">
    <source>
        <dbReference type="Proteomes" id="UP000051576"/>
    </source>
</evidence>
<dbReference type="GO" id="GO:0043565">
    <property type="term" value="F:sequence-specific DNA binding"/>
    <property type="evidence" value="ECO:0007669"/>
    <property type="project" value="InterPro"/>
</dbReference>
<dbReference type="SUPFAM" id="SSF46689">
    <property type="entry name" value="Homeodomain-like"/>
    <property type="match status" value="1"/>
</dbReference>
<dbReference type="InterPro" id="IPR018060">
    <property type="entry name" value="HTH_AraC"/>
</dbReference>
<gene>
    <name evidence="5" type="ORF">FD21_GL001660</name>
</gene>
<dbReference type="PROSITE" id="PS01124">
    <property type="entry name" value="HTH_ARAC_FAMILY_2"/>
    <property type="match status" value="1"/>
</dbReference>
<evidence type="ECO:0000256" key="1">
    <source>
        <dbReference type="ARBA" id="ARBA00023015"/>
    </source>
</evidence>
<reference evidence="5 6" key="1">
    <citation type="journal article" date="2015" name="Genome Announc.">
        <title>Expanding the biotechnology potential of lactobacilli through comparative genomics of 213 strains and associated genera.</title>
        <authorList>
            <person name="Sun Z."/>
            <person name="Harris H.M."/>
            <person name="McCann A."/>
            <person name="Guo C."/>
            <person name="Argimon S."/>
            <person name="Zhang W."/>
            <person name="Yang X."/>
            <person name="Jeffery I.B."/>
            <person name="Cooney J.C."/>
            <person name="Kagawa T.F."/>
            <person name="Liu W."/>
            <person name="Song Y."/>
            <person name="Salvetti E."/>
            <person name="Wrobel A."/>
            <person name="Rasinkangas P."/>
            <person name="Parkhill J."/>
            <person name="Rea M.C."/>
            <person name="O'Sullivan O."/>
            <person name="Ritari J."/>
            <person name="Douillard F.P."/>
            <person name="Paul Ross R."/>
            <person name="Yang R."/>
            <person name="Briner A.E."/>
            <person name="Felis G.E."/>
            <person name="de Vos W.M."/>
            <person name="Barrangou R."/>
            <person name="Klaenhammer T.R."/>
            <person name="Caufield P.W."/>
            <person name="Cui Y."/>
            <person name="Zhang H."/>
            <person name="O'Toole P.W."/>
        </authorList>
    </citation>
    <scope>NUCLEOTIDE SEQUENCE [LARGE SCALE GENOMIC DNA]</scope>
    <source>
        <strain evidence="5 6">DSM 20605</strain>
    </source>
</reference>
<evidence type="ECO:0000259" key="4">
    <source>
        <dbReference type="PROSITE" id="PS01124"/>
    </source>
</evidence>
<dbReference type="SMART" id="SM00342">
    <property type="entry name" value="HTH_ARAC"/>
    <property type="match status" value="1"/>
</dbReference>
<dbReference type="InterPro" id="IPR009057">
    <property type="entry name" value="Homeodomain-like_sf"/>
</dbReference>
<dbReference type="RefSeq" id="WP_235720458.1">
    <property type="nucleotide sequence ID" value="NZ_AHYZ01000188.1"/>
</dbReference>
<organism evidence="5 6">
    <name type="scientific">Liquorilactobacillus vini DSM 20605</name>
    <dbReference type="NCBI Taxonomy" id="1133569"/>
    <lineage>
        <taxon>Bacteria</taxon>
        <taxon>Bacillati</taxon>
        <taxon>Bacillota</taxon>
        <taxon>Bacilli</taxon>
        <taxon>Lactobacillales</taxon>
        <taxon>Lactobacillaceae</taxon>
        <taxon>Liquorilactobacillus</taxon>
    </lineage>
</organism>
<keyword evidence="3" id="KW-0804">Transcription</keyword>
<dbReference type="Pfam" id="PF12833">
    <property type="entry name" value="HTH_18"/>
    <property type="match status" value="1"/>
</dbReference>
<name>A0A0R2C4C3_9LACO</name>
<keyword evidence="6" id="KW-1185">Reference proteome</keyword>
<protein>
    <submittedName>
        <fullName evidence="5">AraC family transcriptional regulator</fullName>
    </submittedName>
</protein>
<proteinExistence type="predicted"/>
<sequence>MGAKHSIASLSENDLLINILFRNSNINIDFLKDLCRSSSVLYDFLINSSLKNSQQQDYLIFRTANNQKIAQVMDEIIEEYFLQRKFADTVIKAYLQILITNLVRDYHIFDDQPPSKTRSLMIEILAEIDKNYAEISLKKVAAEHSYNENYLSNLFKKEVGQSFSTVVLKKRLTQANILITTTTLPINQIISSVGITNYSFFYKKFFEQYGRLPLEQRKLHS</sequence>
<accession>A0A0R2C4C3</accession>
<evidence type="ECO:0000256" key="2">
    <source>
        <dbReference type="ARBA" id="ARBA00023125"/>
    </source>
</evidence>
<feature type="domain" description="HTH araC/xylS-type" evidence="4">
    <location>
        <begin position="122"/>
        <end position="219"/>
    </location>
</feature>
<keyword evidence="2" id="KW-0238">DNA-binding</keyword>
<dbReference type="Gene3D" id="1.10.10.60">
    <property type="entry name" value="Homeodomain-like"/>
    <property type="match status" value="2"/>
</dbReference>
<keyword evidence="1" id="KW-0805">Transcription regulation</keyword>